<dbReference type="EMBL" id="BRPK01000001">
    <property type="protein sequence ID" value="GLB33434.1"/>
    <property type="molecule type" value="Genomic_DNA"/>
</dbReference>
<sequence length="562" mass="61740">MLLGQRQREPVNAFHSPLPRNILAFYSPASRICHMQSIFCDSMTAGLPSSSLTGISTHIRFSSHIQVLPQFIRFCGTPQAPPPSPSGTLSALPKSSPPDLRPRFSDMVLACRALLCRDTSLPDSIQRFDRTCPGLFRHSSTSQFFSTLTLPSTPATSCSSRRRRVPSFSSCLFSNITDARPFNECVEFQEASTELVVYSPIVRQIVTIAWPLFQKKRIVPKGIKAWLRTRGLHWSCFCPLVSGKSTLSSRIVESLDGEVLIFCNAYPSNCGFFLNLTSIHHSAALEAEYDLPTLASGRKPPMKELSMAFNLDTVGDAELGPYFEGYCGEHYPNVEQLSGAEIALDLALNRQNKTPRQFATINPSKNRHQARRLSRPTSLTHRRGGHPYEHVKKQVSIRSLPLAPLPKDSPFPFSSSSLCATSLSLSDPSRPSTPRGSVSAHASTSRSSISAHASTSRSSIPAHALTSSSSISALPRLTLSAFGDRSTTIAHSAPEFTPEDRNEGPADWRVQVQDIFGRLSAGQGVCPREWDGLVELCSKCMEVFTPWALKRHIPECDGSIIL</sequence>
<dbReference type="Proteomes" id="UP001063166">
    <property type="component" value="Unassembled WGS sequence"/>
</dbReference>
<dbReference type="AlphaFoldDB" id="A0A9P3PDE3"/>
<evidence type="ECO:0000313" key="3">
    <source>
        <dbReference type="Proteomes" id="UP001063166"/>
    </source>
</evidence>
<feature type="compositionally biased region" description="Low complexity" evidence="1">
    <location>
        <begin position="439"/>
        <end position="460"/>
    </location>
</feature>
<organism evidence="2 3">
    <name type="scientific">Lyophyllum shimeji</name>
    <name type="common">Hon-shimeji</name>
    <name type="synonym">Tricholoma shimeji</name>
    <dbReference type="NCBI Taxonomy" id="47721"/>
    <lineage>
        <taxon>Eukaryota</taxon>
        <taxon>Fungi</taxon>
        <taxon>Dikarya</taxon>
        <taxon>Basidiomycota</taxon>
        <taxon>Agaricomycotina</taxon>
        <taxon>Agaricomycetes</taxon>
        <taxon>Agaricomycetidae</taxon>
        <taxon>Agaricales</taxon>
        <taxon>Tricholomatineae</taxon>
        <taxon>Lyophyllaceae</taxon>
        <taxon>Lyophyllum</taxon>
    </lineage>
</organism>
<accession>A0A9P3PDE3</accession>
<evidence type="ECO:0000313" key="2">
    <source>
        <dbReference type="EMBL" id="GLB33434.1"/>
    </source>
</evidence>
<feature type="compositionally biased region" description="Basic residues" evidence="1">
    <location>
        <begin position="365"/>
        <end position="385"/>
    </location>
</feature>
<feature type="compositionally biased region" description="Polar residues" evidence="1">
    <location>
        <begin position="355"/>
        <end position="364"/>
    </location>
</feature>
<dbReference type="OrthoDB" id="3070804at2759"/>
<name>A0A9P3PDE3_LYOSH</name>
<gene>
    <name evidence="2" type="ORF">LshimejAT787_0103180</name>
</gene>
<feature type="region of interest" description="Disordered" evidence="1">
    <location>
        <begin position="355"/>
        <end position="395"/>
    </location>
</feature>
<feature type="region of interest" description="Disordered" evidence="1">
    <location>
        <begin position="422"/>
        <end position="462"/>
    </location>
</feature>
<reference evidence="2" key="1">
    <citation type="submission" date="2022-07" db="EMBL/GenBank/DDBJ databases">
        <title>The genome of Lyophyllum shimeji provides insight into the initial evolution of ectomycorrhizal fungal genome.</title>
        <authorList>
            <person name="Kobayashi Y."/>
            <person name="Shibata T."/>
            <person name="Hirakawa H."/>
            <person name="Shigenobu S."/>
            <person name="Nishiyama T."/>
            <person name="Yamada A."/>
            <person name="Hasebe M."/>
            <person name="Kawaguchi M."/>
        </authorList>
    </citation>
    <scope>NUCLEOTIDE SEQUENCE</scope>
    <source>
        <strain evidence="2">AT787</strain>
    </source>
</reference>
<evidence type="ECO:0000256" key="1">
    <source>
        <dbReference type="SAM" id="MobiDB-lite"/>
    </source>
</evidence>
<feature type="compositionally biased region" description="Polar residues" evidence="1">
    <location>
        <begin position="427"/>
        <end position="436"/>
    </location>
</feature>
<comment type="caution">
    <text evidence="2">The sequence shown here is derived from an EMBL/GenBank/DDBJ whole genome shotgun (WGS) entry which is preliminary data.</text>
</comment>
<protein>
    <submittedName>
        <fullName evidence="2">Uncharacterized protein</fullName>
    </submittedName>
</protein>
<keyword evidence="3" id="KW-1185">Reference proteome</keyword>
<proteinExistence type="predicted"/>